<dbReference type="EMBL" id="NFKK01000001">
    <property type="protein sequence ID" value="OUP54582.1"/>
    <property type="molecule type" value="Genomic_DNA"/>
</dbReference>
<accession>A0A1Y4LKD1</accession>
<evidence type="ECO:0000313" key="2">
    <source>
        <dbReference type="Proteomes" id="UP000195897"/>
    </source>
</evidence>
<gene>
    <name evidence="1" type="ORF">B5F17_01380</name>
</gene>
<proteinExistence type="predicted"/>
<reference evidence="2" key="1">
    <citation type="submission" date="2017-04" db="EMBL/GenBank/DDBJ databases">
        <title>Function of individual gut microbiota members based on whole genome sequencing of pure cultures obtained from chicken caecum.</title>
        <authorList>
            <person name="Medvecky M."/>
            <person name="Cejkova D."/>
            <person name="Polansky O."/>
            <person name="Karasova D."/>
            <person name="Kubasova T."/>
            <person name="Cizek A."/>
            <person name="Rychlik I."/>
        </authorList>
    </citation>
    <scope>NUCLEOTIDE SEQUENCE [LARGE SCALE GENOMIC DNA]</scope>
    <source>
        <strain evidence="2">An180</strain>
    </source>
</reference>
<dbReference type="RefSeq" id="WP_087370028.1">
    <property type="nucleotide sequence ID" value="NZ_JBGKLX010000002.1"/>
</dbReference>
<organism evidence="1 2">
    <name type="scientific">Butyricicoccus pullicaecorum</name>
    <dbReference type="NCBI Taxonomy" id="501571"/>
    <lineage>
        <taxon>Bacteria</taxon>
        <taxon>Bacillati</taxon>
        <taxon>Bacillota</taxon>
        <taxon>Clostridia</taxon>
        <taxon>Eubacteriales</taxon>
        <taxon>Butyricicoccaceae</taxon>
        <taxon>Butyricicoccus</taxon>
    </lineage>
</organism>
<sequence>MNENTVTGDIIALKLRQLQTKDIRMIRSNMYFVDFELDDGTKVSYVFNITKGDKFFLQRMRPYAIVHGKFGTADEIVDFIRKDIAMFRNAVKSSNFPAFVKTFQAGSEVSRQIERLFLTHNTDPQKLEEIYDVLQVIIARISDLNESSERIEIK</sequence>
<dbReference type="AlphaFoldDB" id="A0A1Y4LKD1"/>
<name>A0A1Y4LKD1_9FIRM</name>
<protein>
    <submittedName>
        <fullName evidence="1">Uncharacterized protein</fullName>
    </submittedName>
</protein>
<comment type="caution">
    <text evidence="1">The sequence shown here is derived from an EMBL/GenBank/DDBJ whole genome shotgun (WGS) entry which is preliminary data.</text>
</comment>
<evidence type="ECO:0000313" key="1">
    <source>
        <dbReference type="EMBL" id="OUP54582.1"/>
    </source>
</evidence>
<dbReference type="Proteomes" id="UP000195897">
    <property type="component" value="Unassembled WGS sequence"/>
</dbReference>